<dbReference type="RefSeq" id="WP_136534481.1">
    <property type="nucleotide sequence ID" value="NZ_STGY01000042.1"/>
</dbReference>
<accession>A0A4S8QB02</accession>
<feature type="region of interest" description="Disordered" evidence="1">
    <location>
        <begin position="23"/>
        <end position="50"/>
    </location>
</feature>
<feature type="region of interest" description="Disordered" evidence="1">
    <location>
        <begin position="73"/>
        <end position="106"/>
    </location>
</feature>
<dbReference type="EMBL" id="STGY01000042">
    <property type="protein sequence ID" value="THV41518.1"/>
    <property type="molecule type" value="Genomic_DNA"/>
</dbReference>
<organism evidence="2 3">
    <name type="scientific">Glycomyces buryatensis</name>
    <dbReference type="NCBI Taxonomy" id="2570927"/>
    <lineage>
        <taxon>Bacteria</taxon>
        <taxon>Bacillati</taxon>
        <taxon>Actinomycetota</taxon>
        <taxon>Actinomycetes</taxon>
        <taxon>Glycomycetales</taxon>
        <taxon>Glycomycetaceae</taxon>
        <taxon>Glycomyces</taxon>
    </lineage>
</organism>
<dbReference type="OrthoDB" id="5189195at2"/>
<dbReference type="Proteomes" id="UP000308760">
    <property type="component" value="Unassembled WGS sequence"/>
</dbReference>
<gene>
    <name evidence="2" type="ORF">FAB82_10415</name>
</gene>
<evidence type="ECO:0008006" key="4">
    <source>
        <dbReference type="Google" id="ProtNLM"/>
    </source>
</evidence>
<reference evidence="2 3" key="2">
    <citation type="submission" date="2019-05" db="EMBL/GenBank/DDBJ databases">
        <title>Glycomyces buryatensis sp. nov.</title>
        <authorList>
            <person name="Nikitina E."/>
        </authorList>
    </citation>
    <scope>NUCLEOTIDE SEQUENCE [LARGE SCALE GENOMIC DNA]</scope>
    <source>
        <strain evidence="2 3">18</strain>
    </source>
</reference>
<dbReference type="AlphaFoldDB" id="A0A4S8QB02"/>
<keyword evidence="3" id="KW-1185">Reference proteome</keyword>
<evidence type="ECO:0000313" key="2">
    <source>
        <dbReference type="EMBL" id="THV41518.1"/>
    </source>
</evidence>
<evidence type="ECO:0000256" key="1">
    <source>
        <dbReference type="SAM" id="MobiDB-lite"/>
    </source>
</evidence>
<sequence>MPVHMDIEDVRTGGNRLRMLATQSKNASDRVQTPAATAADTNPGFTAGGAGKQWQTALANVTAGLERRMDWQGSQVVGSANDLDSSDQQTGNRFKTVSGELPGHQS</sequence>
<reference evidence="3" key="1">
    <citation type="submission" date="2019-04" db="EMBL/GenBank/DDBJ databases">
        <title>Nocardioides xinjiangensis sp. nov.</title>
        <authorList>
            <person name="Liu S."/>
        </authorList>
    </citation>
    <scope>NUCLEOTIDE SEQUENCE [LARGE SCALE GENOMIC DNA]</scope>
    <source>
        <strain evidence="3">18</strain>
    </source>
</reference>
<feature type="compositionally biased region" description="Polar residues" evidence="1">
    <location>
        <begin position="23"/>
        <end position="44"/>
    </location>
</feature>
<proteinExistence type="predicted"/>
<evidence type="ECO:0000313" key="3">
    <source>
        <dbReference type="Proteomes" id="UP000308760"/>
    </source>
</evidence>
<feature type="compositionally biased region" description="Polar residues" evidence="1">
    <location>
        <begin position="73"/>
        <end position="95"/>
    </location>
</feature>
<protein>
    <recommendedName>
        <fullName evidence="4">WXG100 family type VII secretion target</fullName>
    </recommendedName>
</protein>
<name>A0A4S8QB02_9ACTN</name>
<comment type="caution">
    <text evidence="2">The sequence shown here is derived from an EMBL/GenBank/DDBJ whole genome shotgun (WGS) entry which is preliminary data.</text>
</comment>